<feature type="region of interest" description="Disordered" evidence="1">
    <location>
        <begin position="149"/>
        <end position="194"/>
    </location>
</feature>
<evidence type="ECO:0000256" key="1">
    <source>
        <dbReference type="SAM" id="MobiDB-lite"/>
    </source>
</evidence>
<name>A0A2A5QSV2_9EURY</name>
<dbReference type="AlphaFoldDB" id="A0A2A5QSV2"/>
<proteinExistence type="predicted"/>
<feature type="transmembrane region" description="Helical" evidence="2">
    <location>
        <begin position="124"/>
        <end position="140"/>
    </location>
</feature>
<reference evidence="4 5" key="1">
    <citation type="submission" date="2017-09" db="EMBL/GenBank/DDBJ databases">
        <title>Genome sequences of Natrinema ejinorence JCM 13890T.</title>
        <authorList>
            <person name="Roh S.W."/>
            <person name="Kim Y.B."/>
            <person name="Kim J.Y."/>
        </authorList>
    </citation>
    <scope>NUCLEOTIDE SEQUENCE [LARGE SCALE GENOMIC DNA]</scope>
    <source>
        <strain evidence="4 5">JCM 13890</strain>
    </source>
</reference>
<dbReference type="EMBL" id="NXNI01000001">
    <property type="protein sequence ID" value="PCR89843.1"/>
    <property type="molecule type" value="Genomic_DNA"/>
</dbReference>
<keyword evidence="5" id="KW-1185">Reference proteome</keyword>
<keyword evidence="2" id="KW-1133">Transmembrane helix</keyword>
<sequence length="194" mass="20729">MTDRSPDETALAKRTFFLPLGIVSNVVFDRTENEPEEWDPEEEFYDPESDSLTIPQVSMEDDDPDDDLGELTNPVEAPTVSTGEMDVPDEILQTFWVLVVVLNAAVLLVSLGLLILAFEGNLTRGGPLVGGGLVLLGLAGRRYRRFQAGDHGTTAGTDGSGTDTAADDGSENTEPTESAPEGSAETPSRDGTQE</sequence>
<dbReference type="Proteomes" id="UP000219689">
    <property type="component" value="Unassembled WGS sequence"/>
</dbReference>
<evidence type="ECO:0000256" key="2">
    <source>
        <dbReference type="SAM" id="Phobius"/>
    </source>
</evidence>
<keyword evidence="2" id="KW-0472">Membrane</keyword>
<keyword evidence="2" id="KW-0812">Transmembrane</keyword>
<comment type="caution">
    <text evidence="4">The sequence shown here is derived from an EMBL/GenBank/DDBJ whole genome shotgun (WGS) entry which is preliminary data.</text>
</comment>
<evidence type="ECO:0000259" key="3">
    <source>
        <dbReference type="Pfam" id="PF24008"/>
    </source>
</evidence>
<feature type="compositionally biased region" description="Low complexity" evidence="1">
    <location>
        <begin position="149"/>
        <end position="164"/>
    </location>
</feature>
<feature type="transmembrane region" description="Helical" evidence="2">
    <location>
        <begin position="95"/>
        <end position="118"/>
    </location>
</feature>
<organism evidence="4 5">
    <name type="scientific">Natrinema ejinorense</name>
    <dbReference type="NCBI Taxonomy" id="373386"/>
    <lineage>
        <taxon>Archaea</taxon>
        <taxon>Methanobacteriati</taxon>
        <taxon>Methanobacteriota</taxon>
        <taxon>Stenosarchaea group</taxon>
        <taxon>Halobacteria</taxon>
        <taxon>Halobacteriales</taxon>
        <taxon>Natrialbaceae</taxon>
        <taxon>Natrinema</taxon>
    </lineage>
</organism>
<feature type="region of interest" description="Disordered" evidence="1">
    <location>
        <begin position="31"/>
        <end position="82"/>
    </location>
</feature>
<protein>
    <recommendedName>
        <fullName evidence="3">DUF7322 domain-containing protein</fullName>
    </recommendedName>
</protein>
<feature type="compositionally biased region" description="Acidic residues" evidence="1">
    <location>
        <begin position="59"/>
        <end position="69"/>
    </location>
</feature>
<feature type="domain" description="DUF7322" evidence="3">
    <location>
        <begin position="86"/>
        <end position="145"/>
    </location>
</feature>
<evidence type="ECO:0000313" key="4">
    <source>
        <dbReference type="EMBL" id="PCR89843.1"/>
    </source>
</evidence>
<dbReference type="Pfam" id="PF24008">
    <property type="entry name" value="DUF7322"/>
    <property type="match status" value="1"/>
</dbReference>
<evidence type="ECO:0000313" key="5">
    <source>
        <dbReference type="Proteomes" id="UP000219689"/>
    </source>
</evidence>
<feature type="compositionally biased region" description="Acidic residues" evidence="1">
    <location>
        <begin position="34"/>
        <end position="49"/>
    </location>
</feature>
<gene>
    <name evidence="4" type="ORF">CP557_04405</name>
</gene>
<accession>A0A2A5QSV2</accession>
<dbReference type="InterPro" id="IPR055746">
    <property type="entry name" value="DUF7322"/>
</dbReference>